<comment type="caution">
    <text evidence="2">The sequence shown here is derived from an EMBL/GenBank/DDBJ whole genome shotgun (WGS) entry which is preliminary data.</text>
</comment>
<evidence type="ECO:0000259" key="1">
    <source>
        <dbReference type="Pfam" id="PF00648"/>
    </source>
</evidence>
<gene>
    <name evidence="2" type="ORF">FNK824_LOCUS43661</name>
</gene>
<dbReference type="Proteomes" id="UP000663874">
    <property type="component" value="Unassembled WGS sequence"/>
</dbReference>
<feature type="non-terminal residue" evidence="2">
    <location>
        <position position="96"/>
    </location>
</feature>
<dbReference type="AlphaFoldDB" id="A0A820NK73"/>
<dbReference type="GO" id="GO:0006508">
    <property type="term" value="P:proteolysis"/>
    <property type="evidence" value="ECO:0007669"/>
    <property type="project" value="InterPro"/>
</dbReference>
<accession>A0A820NK73</accession>
<evidence type="ECO:0000313" key="3">
    <source>
        <dbReference type="Proteomes" id="UP000663874"/>
    </source>
</evidence>
<reference evidence="2" key="1">
    <citation type="submission" date="2021-02" db="EMBL/GenBank/DDBJ databases">
        <authorList>
            <person name="Nowell W R."/>
        </authorList>
    </citation>
    <scope>NUCLEOTIDE SEQUENCE</scope>
</reference>
<dbReference type="Pfam" id="PF00648">
    <property type="entry name" value="Peptidase_C2"/>
    <property type="match status" value="1"/>
</dbReference>
<dbReference type="EMBL" id="CAJOBE010063029">
    <property type="protein sequence ID" value="CAF4392202.1"/>
    <property type="molecule type" value="Genomic_DNA"/>
</dbReference>
<organism evidence="2 3">
    <name type="scientific">Rotaria sordida</name>
    <dbReference type="NCBI Taxonomy" id="392033"/>
    <lineage>
        <taxon>Eukaryota</taxon>
        <taxon>Metazoa</taxon>
        <taxon>Spiralia</taxon>
        <taxon>Gnathifera</taxon>
        <taxon>Rotifera</taxon>
        <taxon>Eurotatoria</taxon>
        <taxon>Bdelloidea</taxon>
        <taxon>Philodinida</taxon>
        <taxon>Philodinidae</taxon>
        <taxon>Rotaria</taxon>
    </lineage>
</organism>
<dbReference type="SUPFAM" id="SSF54001">
    <property type="entry name" value="Cysteine proteinases"/>
    <property type="match status" value="1"/>
</dbReference>
<protein>
    <recommendedName>
        <fullName evidence="1">Calpain catalytic domain-containing protein</fullName>
    </recommendedName>
</protein>
<dbReference type="Gene3D" id="3.90.70.10">
    <property type="entry name" value="Cysteine proteinases"/>
    <property type="match status" value="1"/>
</dbReference>
<dbReference type="InterPro" id="IPR001300">
    <property type="entry name" value="Peptidase_C2_calpain_cat"/>
</dbReference>
<proteinExistence type="predicted"/>
<dbReference type="GO" id="GO:0004198">
    <property type="term" value="F:calcium-dependent cysteine-type endopeptidase activity"/>
    <property type="evidence" value="ECO:0007669"/>
    <property type="project" value="InterPro"/>
</dbReference>
<evidence type="ECO:0000313" key="2">
    <source>
        <dbReference type="EMBL" id="CAF4392202.1"/>
    </source>
</evidence>
<name>A0A820NK73_9BILA</name>
<feature type="domain" description="Calpain catalytic" evidence="1">
    <location>
        <begin position="16"/>
        <end position="94"/>
    </location>
</feature>
<feature type="non-terminal residue" evidence="2">
    <location>
        <position position="1"/>
    </location>
</feature>
<sequence>RVIEPELVVTSATRVIEEAFELNNPSTATSDFKEQVKRVLWQAYLRKSMLGCSITADPKITEARLSNGLVKGHAYSITRVADVTTNSGSITLIRCL</sequence>
<dbReference type="InterPro" id="IPR038765">
    <property type="entry name" value="Papain-like_cys_pep_sf"/>
</dbReference>